<dbReference type="InterPro" id="IPR032053">
    <property type="entry name" value="Ribosomal_mS34"/>
</dbReference>
<name>A0ABM1MU24_NICVS</name>
<dbReference type="GeneID" id="108563802"/>
<evidence type="ECO:0000313" key="1">
    <source>
        <dbReference type="Proteomes" id="UP000695000"/>
    </source>
</evidence>
<organism evidence="1 2">
    <name type="scientific">Nicrophorus vespilloides</name>
    <name type="common">Boreal carrion beetle</name>
    <dbReference type="NCBI Taxonomy" id="110193"/>
    <lineage>
        <taxon>Eukaryota</taxon>
        <taxon>Metazoa</taxon>
        <taxon>Ecdysozoa</taxon>
        <taxon>Arthropoda</taxon>
        <taxon>Hexapoda</taxon>
        <taxon>Insecta</taxon>
        <taxon>Pterygota</taxon>
        <taxon>Neoptera</taxon>
        <taxon>Endopterygota</taxon>
        <taxon>Coleoptera</taxon>
        <taxon>Polyphaga</taxon>
        <taxon>Staphyliniformia</taxon>
        <taxon>Silphidae</taxon>
        <taxon>Nicrophorinae</taxon>
        <taxon>Nicrophorus</taxon>
    </lineage>
</organism>
<dbReference type="Pfam" id="PF16053">
    <property type="entry name" value="MRP-S34"/>
    <property type="match status" value="1"/>
</dbReference>
<protein>
    <submittedName>
        <fullName evidence="2">28S ribosomal protein S34, mitochondrial</fullName>
    </submittedName>
</protein>
<keyword evidence="1" id="KW-1185">Reference proteome</keyword>
<keyword evidence="2" id="KW-0689">Ribosomal protein</keyword>
<dbReference type="Proteomes" id="UP000695000">
    <property type="component" value="Unplaced"/>
</dbReference>
<sequence length="188" mass="21634">MPYKYIGRKTDFRGKTLWEILGNLKNFGVGRIVTRSIQERYPEPSFMKIVKVEALPNPAEAGPDNLRKVRVFVEKTFRGVKQPKLIALESTSYKADYQLVPKREEEAYLKLQSVSAAVRVLPKYMALPPLMREVEMQEMNAKGKEFVEPKIEVVYKKNNSNYKISEEMILAYGLGKPVTPSLYKDVEL</sequence>
<proteinExistence type="predicted"/>
<evidence type="ECO:0000313" key="2">
    <source>
        <dbReference type="RefSeq" id="XP_017778074.1"/>
    </source>
</evidence>
<accession>A0ABM1MU24</accession>
<dbReference type="GO" id="GO:0005840">
    <property type="term" value="C:ribosome"/>
    <property type="evidence" value="ECO:0007669"/>
    <property type="project" value="UniProtKB-KW"/>
</dbReference>
<dbReference type="PANTHER" id="PTHR28589">
    <property type="entry name" value="28S RIBOSOMAL PROTEIN S34, MITOCHONDRIAL"/>
    <property type="match status" value="1"/>
</dbReference>
<gene>
    <name evidence="2" type="primary">LOC108563802</name>
</gene>
<dbReference type="RefSeq" id="XP_017778074.1">
    <property type="nucleotide sequence ID" value="XM_017922585.1"/>
</dbReference>
<keyword evidence="2" id="KW-0687">Ribonucleoprotein</keyword>
<dbReference type="PANTHER" id="PTHR28589:SF1">
    <property type="entry name" value="SMALL RIBOSOMAL SUBUNIT PROTEIN MS34"/>
    <property type="match status" value="1"/>
</dbReference>
<reference evidence="2" key="1">
    <citation type="submission" date="2025-08" db="UniProtKB">
        <authorList>
            <consortium name="RefSeq"/>
        </authorList>
    </citation>
    <scope>IDENTIFICATION</scope>
    <source>
        <tissue evidence="2">Whole Larva</tissue>
    </source>
</reference>